<evidence type="ECO:0000313" key="2">
    <source>
        <dbReference type="EMBL" id="MCI03427.1"/>
    </source>
</evidence>
<name>A0A392NUC2_9FABA</name>
<organism evidence="2 3">
    <name type="scientific">Trifolium medium</name>
    <dbReference type="NCBI Taxonomy" id="97028"/>
    <lineage>
        <taxon>Eukaryota</taxon>
        <taxon>Viridiplantae</taxon>
        <taxon>Streptophyta</taxon>
        <taxon>Embryophyta</taxon>
        <taxon>Tracheophyta</taxon>
        <taxon>Spermatophyta</taxon>
        <taxon>Magnoliopsida</taxon>
        <taxon>eudicotyledons</taxon>
        <taxon>Gunneridae</taxon>
        <taxon>Pentapetalae</taxon>
        <taxon>rosids</taxon>
        <taxon>fabids</taxon>
        <taxon>Fabales</taxon>
        <taxon>Fabaceae</taxon>
        <taxon>Papilionoideae</taxon>
        <taxon>50 kb inversion clade</taxon>
        <taxon>NPAAA clade</taxon>
        <taxon>Hologalegina</taxon>
        <taxon>IRL clade</taxon>
        <taxon>Trifolieae</taxon>
        <taxon>Trifolium</taxon>
    </lineage>
</organism>
<dbReference type="AlphaFoldDB" id="A0A392NUC2"/>
<reference evidence="2 3" key="1">
    <citation type="journal article" date="2018" name="Front. Plant Sci.">
        <title>Red Clover (Trifolium pratense) and Zigzag Clover (T. medium) - A Picture of Genomic Similarities and Differences.</title>
        <authorList>
            <person name="Dluhosova J."/>
            <person name="Istvanek J."/>
            <person name="Nedelnik J."/>
            <person name="Repkova J."/>
        </authorList>
    </citation>
    <scope>NUCLEOTIDE SEQUENCE [LARGE SCALE GENOMIC DNA]</scope>
    <source>
        <strain evidence="3">cv. 10/8</strain>
        <tissue evidence="2">Leaf</tissue>
    </source>
</reference>
<comment type="caution">
    <text evidence="2">The sequence shown here is derived from an EMBL/GenBank/DDBJ whole genome shotgun (WGS) entry which is preliminary data.</text>
</comment>
<proteinExistence type="predicted"/>
<feature type="non-terminal residue" evidence="2">
    <location>
        <position position="1"/>
    </location>
</feature>
<dbReference type="PANTHER" id="PTHR33103">
    <property type="entry name" value="OS01G0153900 PROTEIN"/>
    <property type="match status" value="1"/>
</dbReference>
<keyword evidence="3" id="KW-1185">Reference proteome</keyword>
<dbReference type="Pfam" id="PF05056">
    <property type="entry name" value="DUF674"/>
    <property type="match status" value="1"/>
</dbReference>
<dbReference type="EMBL" id="LXQA010052133">
    <property type="protein sequence ID" value="MCI03427.1"/>
    <property type="molecule type" value="Genomic_DNA"/>
</dbReference>
<accession>A0A392NUC2</accession>
<feature type="region of interest" description="Disordered" evidence="1">
    <location>
        <begin position="1"/>
        <end position="36"/>
    </location>
</feature>
<protein>
    <submittedName>
        <fullName evidence="2">DUF674 family protein</fullName>
    </submittedName>
</protein>
<dbReference type="Proteomes" id="UP000265520">
    <property type="component" value="Unassembled WGS sequence"/>
</dbReference>
<dbReference type="PANTHER" id="PTHR33103:SF27">
    <property type="entry name" value="OS04G0594700 PROTEIN"/>
    <property type="match status" value="1"/>
</dbReference>
<feature type="compositionally biased region" description="Polar residues" evidence="1">
    <location>
        <begin position="1"/>
        <end position="28"/>
    </location>
</feature>
<sequence>TSHEPLTNTILKSSSQNKDNPPNQSSSAVRAMPCTSDSNKTDIKVVQSKSQKKIIFAEVNGEFVNFIFSFLTMPLGSIVKLLGGNSFARCVGNLYKSMENMDSASVLLNPDFVKTKVKIEGGVISKSKGSIYDGEVLTALDPRSPSRSKEGVVGFVKRAALYGVGDDLTALSLLLGASLTSKSTLTSGLGGFLNVPEQESTLTSTN</sequence>
<evidence type="ECO:0000313" key="3">
    <source>
        <dbReference type="Proteomes" id="UP000265520"/>
    </source>
</evidence>
<evidence type="ECO:0000256" key="1">
    <source>
        <dbReference type="SAM" id="MobiDB-lite"/>
    </source>
</evidence>
<dbReference type="InterPro" id="IPR007750">
    <property type="entry name" value="DUF674"/>
</dbReference>